<proteinExistence type="predicted"/>
<name>A0A172TVM9_9BACT</name>
<evidence type="ECO:0000313" key="1">
    <source>
        <dbReference type="EMBL" id="ANE51171.1"/>
    </source>
</evidence>
<gene>
    <name evidence="1" type="ORF">SY85_12325</name>
</gene>
<organism evidence="1 2">
    <name type="scientific">Flavisolibacter tropicus</name>
    <dbReference type="NCBI Taxonomy" id="1492898"/>
    <lineage>
        <taxon>Bacteria</taxon>
        <taxon>Pseudomonadati</taxon>
        <taxon>Bacteroidota</taxon>
        <taxon>Chitinophagia</taxon>
        <taxon>Chitinophagales</taxon>
        <taxon>Chitinophagaceae</taxon>
        <taxon>Flavisolibacter</taxon>
    </lineage>
</organism>
<evidence type="ECO:0000313" key="2">
    <source>
        <dbReference type="Proteomes" id="UP000077177"/>
    </source>
</evidence>
<reference evidence="1 2" key="2">
    <citation type="journal article" date="2016" name="Int. J. Syst. Evol. Microbiol.">
        <title>Flavisolibacter tropicus sp. nov., isolated from tropical soil.</title>
        <authorList>
            <person name="Lee J.J."/>
            <person name="Kang M.S."/>
            <person name="Kim G.S."/>
            <person name="Lee C.S."/>
            <person name="Lim S."/>
            <person name="Lee J."/>
            <person name="Roh S.H."/>
            <person name="Kang H."/>
            <person name="Ha J.M."/>
            <person name="Bae S."/>
            <person name="Jung H.Y."/>
            <person name="Kim M.K."/>
        </authorList>
    </citation>
    <scope>NUCLEOTIDE SEQUENCE [LARGE SCALE GENOMIC DNA]</scope>
    <source>
        <strain evidence="1 2">LCS9</strain>
    </source>
</reference>
<reference evidence="2" key="1">
    <citation type="submission" date="2015-01" db="EMBL/GenBank/DDBJ databases">
        <title>Flavisolibacter sp./LCS9/ whole genome sequencing.</title>
        <authorList>
            <person name="Kim M.K."/>
            <person name="Srinivasan S."/>
            <person name="Lee J.-J."/>
        </authorList>
    </citation>
    <scope>NUCLEOTIDE SEQUENCE [LARGE SCALE GENOMIC DNA]</scope>
    <source>
        <strain evidence="2">LCS9</strain>
    </source>
</reference>
<dbReference type="EMBL" id="CP011390">
    <property type="protein sequence ID" value="ANE51171.1"/>
    <property type="molecule type" value="Genomic_DNA"/>
</dbReference>
<sequence length="99" mass="11022">MKGLVAILLVLLSFSFIAEHIVLKHMDAGQALAQDEDVSKSSKEERQSKAEDDIKVQYVLATVYDLQVPAPINNLPVSYYFALLSSGYINKPYTPPDFC</sequence>
<dbReference type="AlphaFoldDB" id="A0A172TVM9"/>
<protein>
    <submittedName>
        <fullName evidence="1">Uncharacterized protein</fullName>
    </submittedName>
</protein>
<dbReference type="STRING" id="1492898.SY85_12325"/>
<dbReference type="KEGG" id="fla:SY85_12325"/>
<dbReference type="RefSeq" id="WP_066404894.1">
    <property type="nucleotide sequence ID" value="NZ_CP011390.1"/>
</dbReference>
<dbReference type="Proteomes" id="UP000077177">
    <property type="component" value="Chromosome"/>
</dbReference>
<keyword evidence="2" id="KW-1185">Reference proteome</keyword>
<accession>A0A172TVM9</accession>